<evidence type="ECO:0000313" key="2">
    <source>
        <dbReference type="Proteomes" id="UP001153148"/>
    </source>
</evidence>
<comment type="caution">
    <text evidence="1">The sequence shown here is derived from an EMBL/GenBank/DDBJ whole genome shotgun (WGS) entry which is preliminary data.</text>
</comment>
<evidence type="ECO:0008006" key="3">
    <source>
        <dbReference type="Google" id="ProtNLM"/>
    </source>
</evidence>
<gene>
    <name evidence="1" type="ORF">TPAB3V08_LOCUS10945</name>
</gene>
<sequence>MWFGQFLYWPLAFPHQAYISQALAPYERTGAHQECTRVVLGIVVREEDLGNKNPSARVIVTNHVTWCDHVAVHIATGCVT</sequence>
<organism evidence="1 2">
    <name type="scientific">Timema podura</name>
    <name type="common">Walking stick</name>
    <dbReference type="NCBI Taxonomy" id="61482"/>
    <lineage>
        <taxon>Eukaryota</taxon>
        <taxon>Metazoa</taxon>
        <taxon>Ecdysozoa</taxon>
        <taxon>Arthropoda</taxon>
        <taxon>Hexapoda</taxon>
        <taxon>Insecta</taxon>
        <taxon>Pterygota</taxon>
        <taxon>Neoptera</taxon>
        <taxon>Polyneoptera</taxon>
        <taxon>Phasmatodea</taxon>
        <taxon>Timematodea</taxon>
        <taxon>Timematoidea</taxon>
        <taxon>Timematidae</taxon>
        <taxon>Timema</taxon>
    </lineage>
</organism>
<protein>
    <recommendedName>
        <fullName evidence="3">Secreted protein</fullName>
    </recommendedName>
</protein>
<dbReference type="EMBL" id="CAJPIN010030685">
    <property type="protein sequence ID" value="CAG2063998.1"/>
    <property type="molecule type" value="Genomic_DNA"/>
</dbReference>
<reference evidence="1" key="1">
    <citation type="submission" date="2021-03" db="EMBL/GenBank/DDBJ databases">
        <authorList>
            <person name="Tran Van P."/>
        </authorList>
    </citation>
    <scope>NUCLEOTIDE SEQUENCE</scope>
</reference>
<accession>A0ABN7P851</accession>
<keyword evidence="2" id="KW-1185">Reference proteome</keyword>
<feature type="non-terminal residue" evidence="1">
    <location>
        <position position="80"/>
    </location>
</feature>
<evidence type="ECO:0000313" key="1">
    <source>
        <dbReference type="EMBL" id="CAG2063998.1"/>
    </source>
</evidence>
<name>A0ABN7P851_TIMPD</name>
<proteinExistence type="predicted"/>
<dbReference type="Proteomes" id="UP001153148">
    <property type="component" value="Unassembled WGS sequence"/>
</dbReference>